<protein>
    <submittedName>
        <fullName evidence="2">Uncharacterized protein</fullName>
    </submittedName>
</protein>
<organism evidence="2">
    <name type="scientific">uncultured Thermomicrobiales bacterium</name>
    <dbReference type="NCBI Taxonomy" id="1645740"/>
    <lineage>
        <taxon>Bacteria</taxon>
        <taxon>Pseudomonadati</taxon>
        <taxon>Thermomicrobiota</taxon>
        <taxon>Thermomicrobia</taxon>
        <taxon>Thermomicrobiales</taxon>
        <taxon>environmental samples</taxon>
    </lineage>
</organism>
<dbReference type="AlphaFoldDB" id="A0A6J4UC58"/>
<feature type="compositionally biased region" description="Basic residues" evidence="1">
    <location>
        <begin position="90"/>
        <end position="104"/>
    </location>
</feature>
<gene>
    <name evidence="2" type="ORF">AVDCRST_MAG88-218</name>
</gene>
<evidence type="ECO:0000256" key="1">
    <source>
        <dbReference type="SAM" id="MobiDB-lite"/>
    </source>
</evidence>
<feature type="compositionally biased region" description="Basic and acidic residues" evidence="1">
    <location>
        <begin position="1"/>
        <end position="16"/>
    </location>
</feature>
<sequence>EPRDHPSIRRGRDGVRPGRRLLRAPPGATDARPRHLRRRLSPLLRGVRRGLRDLATLRSRHRRRPYHLGPRGGAGVRHHHAGGRAQAPQTRRRGRENPVIRRRSSANTARPTFCARTGPQSLAGGHPRPGRRPGPRREGRGGGLRV</sequence>
<dbReference type="EMBL" id="CADCWM010000071">
    <property type="protein sequence ID" value="CAA9543647.1"/>
    <property type="molecule type" value="Genomic_DNA"/>
</dbReference>
<accession>A0A6J4UC58</accession>
<proteinExistence type="predicted"/>
<name>A0A6J4UC58_9BACT</name>
<evidence type="ECO:0000313" key="2">
    <source>
        <dbReference type="EMBL" id="CAA9543647.1"/>
    </source>
</evidence>
<feature type="non-terminal residue" evidence="2">
    <location>
        <position position="1"/>
    </location>
</feature>
<feature type="non-terminal residue" evidence="2">
    <location>
        <position position="146"/>
    </location>
</feature>
<reference evidence="2" key="1">
    <citation type="submission" date="2020-02" db="EMBL/GenBank/DDBJ databases">
        <authorList>
            <person name="Meier V. D."/>
        </authorList>
    </citation>
    <scope>NUCLEOTIDE SEQUENCE</scope>
    <source>
        <strain evidence="2">AVDCRST_MAG88</strain>
    </source>
</reference>
<feature type="region of interest" description="Disordered" evidence="1">
    <location>
        <begin position="1"/>
        <end position="146"/>
    </location>
</feature>